<dbReference type="SUPFAM" id="SSF50965">
    <property type="entry name" value="Galactose oxidase, central domain"/>
    <property type="match status" value="1"/>
</dbReference>
<reference evidence="5 6" key="1">
    <citation type="submission" date="2023-09" db="EMBL/GenBank/DDBJ databases">
        <title>Pangenome analysis of Batrachochytrium dendrobatidis and related Chytrids.</title>
        <authorList>
            <person name="Yacoub M.N."/>
            <person name="Stajich J.E."/>
            <person name="James T.Y."/>
        </authorList>
    </citation>
    <scope>NUCLEOTIDE SEQUENCE [LARGE SCALE GENOMIC DNA]</scope>
    <source>
        <strain evidence="5 6">JEL0888</strain>
    </source>
</reference>
<keyword evidence="6" id="KW-1185">Reference proteome</keyword>
<evidence type="ECO:0008006" key="7">
    <source>
        <dbReference type="Google" id="ProtNLM"/>
    </source>
</evidence>
<dbReference type="InterPro" id="IPR009880">
    <property type="entry name" value="Glyoxal_oxidase_N"/>
</dbReference>
<feature type="domain" description="Galactose oxidase-like Early set" evidence="4">
    <location>
        <begin position="467"/>
        <end position="562"/>
    </location>
</feature>
<dbReference type="InterPro" id="IPR013783">
    <property type="entry name" value="Ig-like_fold"/>
</dbReference>
<dbReference type="Gene3D" id="2.60.40.10">
    <property type="entry name" value="Immunoglobulins"/>
    <property type="match status" value="1"/>
</dbReference>
<dbReference type="InterPro" id="IPR037293">
    <property type="entry name" value="Gal_Oxidase_central_sf"/>
</dbReference>
<dbReference type="Pfam" id="PF07250">
    <property type="entry name" value="Glyoxal_oxid_N"/>
    <property type="match status" value="1"/>
</dbReference>
<evidence type="ECO:0000259" key="3">
    <source>
        <dbReference type="Pfam" id="PF07250"/>
    </source>
</evidence>
<feature type="domain" description="Glyoxal oxidase N-terminal" evidence="3">
    <location>
        <begin position="85"/>
        <end position="424"/>
    </location>
</feature>
<dbReference type="EMBL" id="JADGIZ020000045">
    <property type="protein sequence ID" value="KAL2913494.1"/>
    <property type="molecule type" value="Genomic_DNA"/>
</dbReference>
<dbReference type="Pfam" id="PF09118">
    <property type="entry name" value="GO-like_E_set"/>
    <property type="match status" value="1"/>
</dbReference>
<keyword evidence="1 2" id="KW-0732">Signal</keyword>
<feature type="chain" id="PRO_5046265663" description="Glyoxal oxidase" evidence="2">
    <location>
        <begin position="19"/>
        <end position="619"/>
    </location>
</feature>
<dbReference type="InterPro" id="IPR015202">
    <property type="entry name" value="GO-like_E_set"/>
</dbReference>
<dbReference type="PANTHER" id="PTHR32208:SF21">
    <property type="entry name" value="LOW QUALITY PROTEIN: ALDEHYDE OXIDASE GLOX-LIKE"/>
    <property type="match status" value="1"/>
</dbReference>
<evidence type="ECO:0000256" key="1">
    <source>
        <dbReference type="ARBA" id="ARBA00022729"/>
    </source>
</evidence>
<dbReference type="CDD" id="cd02851">
    <property type="entry name" value="E_set_GO_C"/>
    <property type="match status" value="1"/>
</dbReference>
<proteinExistence type="predicted"/>
<organism evidence="5 6">
    <name type="scientific">Polyrhizophydium stewartii</name>
    <dbReference type="NCBI Taxonomy" id="2732419"/>
    <lineage>
        <taxon>Eukaryota</taxon>
        <taxon>Fungi</taxon>
        <taxon>Fungi incertae sedis</taxon>
        <taxon>Chytridiomycota</taxon>
        <taxon>Chytridiomycota incertae sedis</taxon>
        <taxon>Chytridiomycetes</taxon>
        <taxon>Rhizophydiales</taxon>
        <taxon>Rhizophydiales incertae sedis</taxon>
        <taxon>Polyrhizophydium</taxon>
    </lineage>
</organism>
<protein>
    <recommendedName>
        <fullName evidence="7">Glyoxal oxidase</fullName>
    </recommendedName>
</protein>
<dbReference type="SUPFAM" id="SSF81296">
    <property type="entry name" value="E set domains"/>
    <property type="match status" value="1"/>
</dbReference>
<evidence type="ECO:0000313" key="6">
    <source>
        <dbReference type="Proteomes" id="UP001527925"/>
    </source>
</evidence>
<dbReference type="Proteomes" id="UP001527925">
    <property type="component" value="Unassembled WGS sequence"/>
</dbReference>
<feature type="signal peptide" evidence="2">
    <location>
        <begin position="1"/>
        <end position="18"/>
    </location>
</feature>
<accession>A0ABR4N1W0</accession>
<evidence type="ECO:0000313" key="5">
    <source>
        <dbReference type="EMBL" id="KAL2913494.1"/>
    </source>
</evidence>
<dbReference type="InterPro" id="IPR011043">
    <property type="entry name" value="Gal_Oxase/kelch_b-propeller"/>
</dbReference>
<dbReference type="InterPro" id="IPR014756">
    <property type="entry name" value="Ig_E-set"/>
</dbReference>
<dbReference type="PANTHER" id="PTHR32208">
    <property type="entry name" value="SECRETED PROTEIN-RELATED"/>
    <property type="match status" value="1"/>
</dbReference>
<evidence type="ECO:0000256" key="2">
    <source>
        <dbReference type="SAM" id="SignalP"/>
    </source>
</evidence>
<gene>
    <name evidence="5" type="ORF">HK105_206954</name>
</gene>
<name>A0ABR4N1W0_9FUNG</name>
<dbReference type="Gene3D" id="2.130.10.80">
    <property type="entry name" value="Galactose oxidase/kelch, beta-propeller"/>
    <property type="match status" value="1"/>
</dbReference>
<evidence type="ECO:0000259" key="4">
    <source>
        <dbReference type="Pfam" id="PF09118"/>
    </source>
</evidence>
<sequence length="619" mass="67061">MLAQLASVAIAAASLAAAADDTGAWTLVGNSGVVCIHTFLVPGMRLVCNERPHAIYPSNVNTGGLISTEIDLLNGADINGFGKWTTKFTPREVATNPFCAGHAQMANGSIFVAGGDPYGNLPNQMAGTYPDGRKGRRIYNPCPADSAADCVGSYTALPDMSSERWYPTVATLADDTQIIIGGSTINLDLNKLNVSQNNPTYEYWPAKTGDWPRHLDILSWAFPFMLYPMVFVMPSERVFLFVSNKTVIIDPKTDQLIYTVPDMPVIDHAPWIYPFTPTMTVLPMTIKNNFKFTLQVCGGAKISNADASPMCWQINPDDSQPTWTRVDDMPHARVMVDSAIMPDGKIIYVNGAGWGQAGGDAGQNYNAQYPVMIPDIFDPEAPAGKQWSSYVPASQYRLYHSGVVLLETGHILTTGSEEDNYDDYWKYNKTNCMPWVPQFNEGCTSPFNTNIERFTPPYLQRAERNGRPVISKAPTTLTHKSTFIVELSSSISNVARATFIRYTTTTHSTNTDQRFIELQILYTTSNSLVLQAPDTAGRAPPGNWMLFILDKDGVPSVAKTIQLRRGDAVTVAIPSGAAPFTAPTGAGSGSQKGSAVQTAISSVAGVLSAAAAAAFALLF</sequence>
<comment type="caution">
    <text evidence="5">The sequence shown here is derived from an EMBL/GenBank/DDBJ whole genome shotgun (WGS) entry which is preliminary data.</text>
</comment>